<feature type="transmembrane region" description="Helical" evidence="7">
    <location>
        <begin position="28"/>
        <end position="50"/>
    </location>
</feature>
<dbReference type="Gene3D" id="1.10.3720.10">
    <property type="entry name" value="MetI-like"/>
    <property type="match status" value="1"/>
</dbReference>
<comment type="caution">
    <text evidence="9">The sequence shown here is derived from an EMBL/GenBank/DDBJ whole genome shotgun (WGS) entry which is preliminary data.</text>
</comment>
<dbReference type="PROSITE" id="PS50928">
    <property type="entry name" value="ABC_TM1"/>
    <property type="match status" value="1"/>
</dbReference>
<dbReference type="InterPro" id="IPR035906">
    <property type="entry name" value="MetI-like_sf"/>
</dbReference>
<evidence type="ECO:0000256" key="1">
    <source>
        <dbReference type="ARBA" id="ARBA00004651"/>
    </source>
</evidence>
<gene>
    <name evidence="9" type="primary">sugB_13</name>
    <name evidence="9" type="ORF">DSM106044_04797</name>
</gene>
<keyword evidence="4 7" id="KW-0812">Transmembrane</keyword>
<evidence type="ECO:0000259" key="8">
    <source>
        <dbReference type="PROSITE" id="PS50928"/>
    </source>
</evidence>
<evidence type="ECO:0000256" key="4">
    <source>
        <dbReference type="ARBA" id="ARBA00022692"/>
    </source>
</evidence>
<dbReference type="GO" id="GO:0005886">
    <property type="term" value="C:plasma membrane"/>
    <property type="evidence" value="ECO:0007669"/>
    <property type="project" value="UniProtKB-SubCell"/>
</dbReference>
<keyword evidence="10" id="KW-1185">Reference proteome</keyword>
<evidence type="ECO:0000256" key="7">
    <source>
        <dbReference type="RuleBase" id="RU363032"/>
    </source>
</evidence>
<keyword evidence="3" id="KW-1003">Cell membrane</keyword>
<feature type="transmembrane region" description="Helical" evidence="7">
    <location>
        <begin position="156"/>
        <end position="179"/>
    </location>
</feature>
<dbReference type="Pfam" id="PF00528">
    <property type="entry name" value="BPD_transp_1"/>
    <property type="match status" value="1"/>
</dbReference>
<dbReference type="STRING" id="180332.GCA_000797495_03761"/>
<feature type="transmembrane region" description="Helical" evidence="7">
    <location>
        <begin position="258"/>
        <end position="279"/>
    </location>
</feature>
<protein>
    <submittedName>
        <fullName evidence="9">Trehalose transport system permease protein SugB</fullName>
    </submittedName>
</protein>
<dbReference type="RefSeq" id="WP_242858427.1">
    <property type="nucleotide sequence ID" value="NZ_CABMJZ010000005.1"/>
</dbReference>
<reference evidence="9 10" key="1">
    <citation type="journal article" date="2019" name="Anaerobe">
        <title>Detection of Robinsoniella peoriensis in multiple bone samples of a trauma patient.</title>
        <authorList>
            <person name="Schrottner P."/>
            <person name="Hartwich K."/>
            <person name="Bunk B."/>
            <person name="Schober I."/>
            <person name="Helbig S."/>
            <person name="Rudolph W.W."/>
            <person name="Gunzer F."/>
        </authorList>
    </citation>
    <scope>NUCLEOTIDE SEQUENCE [LARGE SCALE GENOMIC DNA]</scope>
    <source>
        <strain evidence="9 10">DSM 106044</strain>
    </source>
</reference>
<evidence type="ECO:0000313" key="9">
    <source>
        <dbReference type="EMBL" id="TLC98282.1"/>
    </source>
</evidence>
<keyword evidence="2 7" id="KW-0813">Transport</keyword>
<dbReference type="InterPro" id="IPR000515">
    <property type="entry name" value="MetI-like"/>
</dbReference>
<dbReference type="PANTHER" id="PTHR43744:SF8">
    <property type="entry name" value="SN-GLYCEROL-3-PHOSPHATE TRANSPORT SYSTEM PERMEASE PROTEIN UGPE"/>
    <property type="match status" value="1"/>
</dbReference>
<evidence type="ECO:0000313" key="10">
    <source>
        <dbReference type="Proteomes" id="UP000306509"/>
    </source>
</evidence>
<dbReference type="Proteomes" id="UP000306509">
    <property type="component" value="Unassembled WGS sequence"/>
</dbReference>
<dbReference type="CDD" id="cd06261">
    <property type="entry name" value="TM_PBP2"/>
    <property type="match status" value="1"/>
</dbReference>
<evidence type="ECO:0000256" key="5">
    <source>
        <dbReference type="ARBA" id="ARBA00022989"/>
    </source>
</evidence>
<proteinExistence type="inferred from homology"/>
<feature type="domain" description="ABC transmembrane type-1" evidence="8">
    <location>
        <begin position="88"/>
        <end position="279"/>
    </location>
</feature>
<dbReference type="EMBL" id="QGQD01000097">
    <property type="protein sequence ID" value="TLC98282.1"/>
    <property type="molecule type" value="Genomic_DNA"/>
</dbReference>
<accession>A0A4U8Q2Z4</accession>
<feature type="transmembrane region" description="Helical" evidence="7">
    <location>
        <begin position="87"/>
        <end position="111"/>
    </location>
</feature>
<comment type="similarity">
    <text evidence="7">Belongs to the binding-protein-dependent transport system permease family.</text>
</comment>
<feature type="transmembrane region" description="Helical" evidence="7">
    <location>
        <begin position="123"/>
        <end position="144"/>
    </location>
</feature>
<feature type="transmembrane region" description="Helical" evidence="7">
    <location>
        <begin position="200"/>
        <end position="225"/>
    </location>
</feature>
<dbReference type="GO" id="GO:0055085">
    <property type="term" value="P:transmembrane transport"/>
    <property type="evidence" value="ECO:0007669"/>
    <property type="project" value="InterPro"/>
</dbReference>
<dbReference type="SUPFAM" id="SSF161098">
    <property type="entry name" value="MetI-like"/>
    <property type="match status" value="1"/>
</dbReference>
<sequence length="294" mass="32625">MTELRYSKSKEFSMDLKIPKKKAGIGKIVIYAVLILWAVTTIFPFLWVFLNSFKPSAEVISNSFSLPQAFDLANYKKAFESLNILRAYGFSITISGSVTLGVMLLSTMMAFAMTRYNFKGKNFMDSFIVASLMFPVFSTIIPVLRMMVKADLLSTPIAVILPQIAGNLSFAAIVMMGFLRGLPIEMEEAAYMEGANVFQVFTKIIIPLCKASLSTVAIFSFLWSYNDLFVQKTMMRDPKNMPICALLEMISSKYGTDFGLMAASVTLIVVPVLIVYIFLQKNIIKGLTAGAIKG</sequence>
<evidence type="ECO:0000256" key="2">
    <source>
        <dbReference type="ARBA" id="ARBA00022448"/>
    </source>
</evidence>
<dbReference type="AlphaFoldDB" id="A0A4U8Q2Z4"/>
<name>A0A4U8Q2Z4_9FIRM</name>
<evidence type="ECO:0000256" key="3">
    <source>
        <dbReference type="ARBA" id="ARBA00022475"/>
    </source>
</evidence>
<dbReference type="PANTHER" id="PTHR43744">
    <property type="entry name" value="ABC TRANSPORTER PERMEASE PROTEIN MG189-RELATED-RELATED"/>
    <property type="match status" value="1"/>
</dbReference>
<organism evidence="9 10">
    <name type="scientific">Robinsoniella peoriensis</name>
    <dbReference type="NCBI Taxonomy" id="180332"/>
    <lineage>
        <taxon>Bacteria</taxon>
        <taxon>Bacillati</taxon>
        <taxon>Bacillota</taxon>
        <taxon>Clostridia</taxon>
        <taxon>Lachnospirales</taxon>
        <taxon>Lachnospiraceae</taxon>
        <taxon>Robinsoniella</taxon>
    </lineage>
</organism>
<keyword evidence="5 7" id="KW-1133">Transmembrane helix</keyword>
<keyword evidence="6 7" id="KW-0472">Membrane</keyword>
<comment type="subcellular location">
    <subcellularLocation>
        <location evidence="1 7">Cell membrane</location>
        <topology evidence="1 7">Multi-pass membrane protein</topology>
    </subcellularLocation>
</comment>
<evidence type="ECO:0000256" key="6">
    <source>
        <dbReference type="ARBA" id="ARBA00023136"/>
    </source>
</evidence>